<comment type="similarity">
    <text evidence="1">Belongs to the aldo/keto reductase family.</text>
</comment>
<dbReference type="CDD" id="cd19120">
    <property type="entry name" value="AKR_AKR3C2-3"/>
    <property type="match status" value="1"/>
</dbReference>
<keyword evidence="3" id="KW-0560">Oxidoreductase</keyword>
<evidence type="ECO:0000256" key="6">
    <source>
        <dbReference type="PIRSR" id="PIRSR000097-3"/>
    </source>
</evidence>
<reference evidence="8 9" key="1">
    <citation type="submission" date="2019-06" db="EMBL/GenBank/DDBJ databases">
        <title>A chromosomal-level reference genome of Carpinus fangiana (Coryloideae, Betulaceae).</title>
        <authorList>
            <person name="Yang X."/>
            <person name="Wang Z."/>
            <person name="Zhang L."/>
            <person name="Hao G."/>
            <person name="Liu J."/>
            <person name="Yang Y."/>
        </authorList>
    </citation>
    <scope>NUCLEOTIDE SEQUENCE [LARGE SCALE GENOMIC DNA]</scope>
    <source>
        <strain evidence="8">Cfa_2016G</strain>
        <tissue evidence="8">Leaf</tissue>
    </source>
</reference>
<dbReference type="FunFam" id="3.20.20.100:FF:000002">
    <property type="entry name" value="2,5-diketo-D-gluconic acid reductase A"/>
    <property type="match status" value="1"/>
</dbReference>
<dbReference type="PRINTS" id="PR00069">
    <property type="entry name" value="ALDKETRDTASE"/>
</dbReference>
<dbReference type="InterPro" id="IPR023210">
    <property type="entry name" value="NADP_OxRdtase_dom"/>
</dbReference>
<evidence type="ECO:0000256" key="3">
    <source>
        <dbReference type="ARBA" id="ARBA00023002"/>
    </source>
</evidence>
<dbReference type="GO" id="GO:0016652">
    <property type="term" value="F:oxidoreductase activity, acting on NAD(P)H as acceptor"/>
    <property type="evidence" value="ECO:0007669"/>
    <property type="project" value="InterPro"/>
</dbReference>
<proteinExistence type="inferred from homology"/>
<dbReference type="PIRSF" id="PIRSF000097">
    <property type="entry name" value="AKR"/>
    <property type="match status" value="1"/>
</dbReference>
<organism evidence="8 9">
    <name type="scientific">Carpinus fangiana</name>
    <dbReference type="NCBI Taxonomy" id="176857"/>
    <lineage>
        <taxon>Eukaryota</taxon>
        <taxon>Viridiplantae</taxon>
        <taxon>Streptophyta</taxon>
        <taxon>Embryophyta</taxon>
        <taxon>Tracheophyta</taxon>
        <taxon>Spermatophyta</taxon>
        <taxon>Magnoliopsida</taxon>
        <taxon>eudicotyledons</taxon>
        <taxon>Gunneridae</taxon>
        <taxon>Pentapetalae</taxon>
        <taxon>rosids</taxon>
        <taxon>fabids</taxon>
        <taxon>Fagales</taxon>
        <taxon>Betulaceae</taxon>
        <taxon>Carpinus</taxon>
    </lineage>
</organism>
<dbReference type="GO" id="GO:0016616">
    <property type="term" value="F:oxidoreductase activity, acting on the CH-OH group of donors, NAD or NADP as acceptor"/>
    <property type="evidence" value="ECO:0007669"/>
    <property type="project" value="UniProtKB-ARBA"/>
</dbReference>
<dbReference type="EMBL" id="VIBQ01000017">
    <property type="protein sequence ID" value="KAB8360670.1"/>
    <property type="molecule type" value="Genomic_DNA"/>
</dbReference>
<dbReference type="OrthoDB" id="416253at2759"/>
<evidence type="ECO:0000259" key="7">
    <source>
        <dbReference type="Pfam" id="PF00248"/>
    </source>
</evidence>
<dbReference type="PANTHER" id="PTHR43827:SF3">
    <property type="entry name" value="NADP-DEPENDENT OXIDOREDUCTASE DOMAIN-CONTAINING PROTEIN"/>
    <property type="match status" value="1"/>
</dbReference>
<evidence type="ECO:0000313" key="9">
    <source>
        <dbReference type="Proteomes" id="UP000327013"/>
    </source>
</evidence>
<protein>
    <recommendedName>
        <fullName evidence="7">NADP-dependent oxidoreductase domain-containing protein</fullName>
    </recommendedName>
</protein>
<dbReference type="InterPro" id="IPR036812">
    <property type="entry name" value="NAD(P)_OxRdtase_dom_sf"/>
</dbReference>
<evidence type="ECO:0000256" key="4">
    <source>
        <dbReference type="PIRSR" id="PIRSR000097-1"/>
    </source>
</evidence>
<dbReference type="InterPro" id="IPR020471">
    <property type="entry name" value="AKR"/>
</dbReference>
<dbReference type="Pfam" id="PF00248">
    <property type="entry name" value="Aldo_ket_red"/>
    <property type="match status" value="1"/>
</dbReference>
<sequence>MKSKIPTIELRDGQKMPLLAFGTGTAWYKDDGKGPFNKELKNMLKHALDTGIRHIDAAEAYGTEEEIGVAIRESGVDRQELFVTTKVQQGISDIPRAFEESLAKLQLDYVDLYMIHWPYFAEEDAELQRAWNALEAIYKQGRAKAIGVANYLRPHIEATLKTATIVPMVNQIEHHPYLQRANDYVPWLQSQGIRMEAFSPLTPITEAQDGPLSSHLMKIAAKHNVSTGAVLLRWQIQKDIVAITTTTKKERLEDYMKVGSFALTAEEMKLITEVGLTYHYRSWGVKRFAPDDRT</sequence>
<evidence type="ECO:0000256" key="5">
    <source>
        <dbReference type="PIRSR" id="PIRSR000097-2"/>
    </source>
</evidence>
<dbReference type="Proteomes" id="UP000327013">
    <property type="component" value="Unassembled WGS sequence"/>
</dbReference>
<feature type="active site" description="Proton donor" evidence="4">
    <location>
        <position position="61"/>
    </location>
</feature>
<feature type="binding site" evidence="5">
    <location>
        <position position="116"/>
    </location>
    <ligand>
        <name>substrate</name>
    </ligand>
</feature>
<keyword evidence="2" id="KW-0521">NADP</keyword>
<evidence type="ECO:0000256" key="1">
    <source>
        <dbReference type="ARBA" id="ARBA00007905"/>
    </source>
</evidence>
<dbReference type="InterPro" id="IPR044494">
    <property type="entry name" value="AKR3C2/3"/>
</dbReference>
<evidence type="ECO:0000256" key="2">
    <source>
        <dbReference type="ARBA" id="ARBA00022857"/>
    </source>
</evidence>
<feature type="domain" description="NADP-dependent oxidoreductase" evidence="7">
    <location>
        <begin position="22"/>
        <end position="274"/>
    </location>
</feature>
<dbReference type="PANTHER" id="PTHR43827">
    <property type="entry name" value="2,5-DIKETO-D-GLUCONIC ACID REDUCTASE"/>
    <property type="match status" value="1"/>
</dbReference>
<dbReference type="AlphaFoldDB" id="A0A5N6KYB6"/>
<evidence type="ECO:0000313" key="8">
    <source>
        <dbReference type="EMBL" id="KAB8360670.1"/>
    </source>
</evidence>
<comment type="caution">
    <text evidence="8">The sequence shown here is derived from an EMBL/GenBank/DDBJ whole genome shotgun (WGS) entry which is preliminary data.</text>
</comment>
<feature type="site" description="Lowers pKa of active site Tyr" evidence="6">
    <location>
        <position position="86"/>
    </location>
</feature>
<dbReference type="Gene3D" id="3.20.20.100">
    <property type="entry name" value="NADP-dependent oxidoreductase domain"/>
    <property type="match status" value="1"/>
</dbReference>
<gene>
    <name evidence="8" type="ORF">FH972_024407</name>
</gene>
<name>A0A5N6KYB6_9ROSI</name>
<dbReference type="SUPFAM" id="SSF51430">
    <property type="entry name" value="NAD(P)-linked oxidoreductase"/>
    <property type="match status" value="1"/>
</dbReference>
<accession>A0A5N6KYB6</accession>
<keyword evidence="9" id="KW-1185">Reference proteome</keyword>